<name>A0A2H0UHN2_9BACT</name>
<feature type="transmembrane region" description="Helical" evidence="1">
    <location>
        <begin position="73"/>
        <end position="94"/>
    </location>
</feature>
<evidence type="ECO:0000313" key="2">
    <source>
        <dbReference type="EMBL" id="PIR85911.1"/>
    </source>
</evidence>
<gene>
    <name evidence="2" type="ORF">COU14_01865</name>
</gene>
<keyword evidence="1" id="KW-0472">Membrane</keyword>
<organism evidence="2 3">
    <name type="scientific">Candidatus Kaiserbacteria bacterium CG10_big_fil_rev_8_21_14_0_10_44_10</name>
    <dbReference type="NCBI Taxonomy" id="1974606"/>
    <lineage>
        <taxon>Bacteria</taxon>
        <taxon>Candidatus Kaiseribacteriota</taxon>
    </lineage>
</organism>
<dbReference type="Proteomes" id="UP000229612">
    <property type="component" value="Unassembled WGS sequence"/>
</dbReference>
<comment type="caution">
    <text evidence="2">The sequence shown here is derived from an EMBL/GenBank/DDBJ whole genome shotgun (WGS) entry which is preliminary data.</text>
</comment>
<evidence type="ECO:0000256" key="1">
    <source>
        <dbReference type="SAM" id="Phobius"/>
    </source>
</evidence>
<proteinExistence type="predicted"/>
<reference evidence="3" key="1">
    <citation type="submission" date="2017-09" db="EMBL/GenBank/DDBJ databases">
        <title>Depth-based differentiation of microbial function through sediment-hosted aquifers and enrichment of novel symbionts in the deep terrestrial subsurface.</title>
        <authorList>
            <person name="Probst A.J."/>
            <person name="Ladd B."/>
            <person name="Jarett J.K."/>
            <person name="Geller-Mcgrath D.E."/>
            <person name="Sieber C.M.K."/>
            <person name="Emerson J.B."/>
            <person name="Anantharaman K."/>
            <person name="Thomas B.C."/>
            <person name="Malmstrom R."/>
            <person name="Stieglmeier M."/>
            <person name="Klingl A."/>
            <person name="Woyke T."/>
            <person name="Ryan C.M."/>
            <person name="Banfield J.F."/>
        </authorList>
    </citation>
    <scope>NUCLEOTIDE SEQUENCE [LARGE SCALE GENOMIC DNA]</scope>
</reference>
<dbReference type="EMBL" id="PFBG01000020">
    <property type="protein sequence ID" value="PIR85911.1"/>
    <property type="molecule type" value="Genomic_DNA"/>
</dbReference>
<sequence>MEETKTIFNATRIVWYIFYVLEVLLAFRFILKLLGANPSAGFTELIYALSSVPLAPFRLVFGTNAVGASVFEWSTLLAMAVYWVLVWGIIKLVLMGRTVNTHKAENALEQQDSI</sequence>
<evidence type="ECO:0000313" key="3">
    <source>
        <dbReference type="Proteomes" id="UP000229612"/>
    </source>
</evidence>
<dbReference type="AlphaFoldDB" id="A0A2H0UHN2"/>
<keyword evidence="1" id="KW-0812">Transmembrane</keyword>
<keyword evidence="1" id="KW-1133">Transmembrane helix</keyword>
<accession>A0A2H0UHN2</accession>
<protein>
    <submittedName>
        <fullName evidence="2">YggT family protein</fullName>
    </submittedName>
</protein>
<feature type="transmembrane region" description="Helical" evidence="1">
    <location>
        <begin position="13"/>
        <end position="30"/>
    </location>
</feature>